<comment type="caution">
    <text evidence="2">The sequence shown here is derived from an EMBL/GenBank/DDBJ whole genome shotgun (WGS) entry which is preliminary data.</text>
</comment>
<gene>
    <name evidence="2" type="ORF">Plo01_62200</name>
</gene>
<feature type="signal peptide" evidence="1">
    <location>
        <begin position="1"/>
        <end position="28"/>
    </location>
</feature>
<evidence type="ECO:0000313" key="3">
    <source>
        <dbReference type="Proteomes" id="UP000616724"/>
    </source>
</evidence>
<evidence type="ECO:0008006" key="4">
    <source>
        <dbReference type="Google" id="ProtNLM"/>
    </source>
</evidence>
<accession>A0A8J3RTB0</accession>
<keyword evidence="1" id="KW-0732">Signal</keyword>
<protein>
    <recommendedName>
        <fullName evidence="4">Lipoprotein LpqB beta-propeller domain-containing protein</fullName>
    </recommendedName>
</protein>
<dbReference type="InterPro" id="IPR015943">
    <property type="entry name" value="WD40/YVTN_repeat-like_dom_sf"/>
</dbReference>
<reference evidence="2 3" key="1">
    <citation type="submission" date="2021-01" db="EMBL/GenBank/DDBJ databases">
        <title>Whole genome shotgun sequence of Planobispora longispora NBRC 13918.</title>
        <authorList>
            <person name="Komaki H."/>
            <person name="Tamura T."/>
        </authorList>
    </citation>
    <scope>NUCLEOTIDE SEQUENCE [LARGE SCALE GENOMIC DNA]</scope>
    <source>
        <strain evidence="2 3">NBRC 13918</strain>
    </source>
</reference>
<dbReference type="EMBL" id="BOOH01000052">
    <property type="protein sequence ID" value="GIH79791.1"/>
    <property type="molecule type" value="Genomic_DNA"/>
</dbReference>
<name>A0A8J3RTB0_9ACTN</name>
<organism evidence="2 3">
    <name type="scientific">Planobispora longispora</name>
    <dbReference type="NCBI Taxonomy" id="28887"/>
    <lineage>
        <taxon>Bacteria</taxon>
        <taxon>Bacillati</taxon>
        <taxon>Actinomycetota</taxon>
        <taxon>Actinomycetes</taxon>
        <taxon>Streptosporangiales</taxon>
        <taxon>Streptosporangiaceae</taxon>
        <taxon>Planobispora</taxon>
    </lineage>
</organism>
<keyword evidence="3" id="KW-1185">Reference proteome</keyword>
<dbReference type="AlphaFoldDB" id="A0A8J3RTB0"/>
<evidence type="ECO:0000313" key="2">
    <source>
        <dbReference type="EMBL" id="GIH79791.1"/>
    </source>
</evidence>
<dbReference type="SUPFAM" id="SSF50969">
    <property type="entry name" value="YVTN repeat-like/Quinoprotein amine dehydrogenase"/>
    <property type="match status" value="1"/>
</dbReference>
<dbReference type="Gene3D" id="2.130.10.10">
    <property type="entry name" value="YVTN repeat-like/Quinoprotein amine dehydrogenase"/>
    <property type="match status" value="1"/>
</dbReference>
<proteinExistence type="predicted"/>
<evidence type="ECO:0000256" key="1">
    <source>
        <dbReference type="SAM" id="SignalP"/>
    </source>
</evidence>
<feature type="chain" id="PRO_5035311856" description="Lipoprotein LpqB beta-propeller domain-containing protein" evidence="1">
    <location>
        <begin position="29"/>
        <end position="327"/>
    </location>
</feature>
<sequence length="327" mass="35302">MRRAPAVRTSVSLLLAPGFFLVSGQAVAGVSEPAGVLHRPVASERTKGPTLRYMGLGSCGGRRLCGPWKARLSDGRVIRIKDARAIIPGPEPEKASAAPMGVSPHGGHLAYSRRGDGALVVRSIVDGYVRQVPGFIMPPGKVELTVSPLGRFVGVRERSAGKPLRLVNTATGAVSTLPPRWNIISFTPDATRMLAYTDEYGDKVALYDTATSTVVRRMGDATALAGDGDTLATRVHQEPEGPDWITFTSLGKGTEVRPRIPVPTHNVYLTWNRSGTLTIRLPILKGPWRNYSAYTRFVFDPQTGTSRKADHIVIPRGLRAHRVAGSR</sequence>
<dbReference type="InterPro" id="IPR011044">
    <property type="entry name" value="Quino_amine_DH_bsu"/>
</dbReference>
<dbReference type="Proteomes" id="UP000616724">
    <property type="component" value="Unassembled WGS sequence"/>
</dbReference>